<proteinExistence type="predicted"/>
<keyword evidence="3" id="KW-1185">Reference proteome</keyword>
<dbReference type="EMBL" id="JAHYIQ010000002">
    <property type="protein sequence ID" value="KAK1134582.1"/>
    <property type="molecule type" value="Genomic_DNA"/>
</dbReference>
<evidence type="ECO:0000313" key="3">
    <source>
        <dbReference type="Proteomes" id="UP001177670"/>
    </source>
</evidence>
<name>A0AA40KVK8_9HYME</name>
<evidence type="ECO:0000256" key="1">
    <source>
        <dbReference type="SAM" id="MobiDB-lite"/>
    </source>
</evidence>
<organism evidence="2 3">
    <name type="scientific">Melipona bicolor</name>
    <dbReference type="NCBI Taxonomy" id="60889"/>
    <lineage>
        <taxon>Eukaryota</taxon>
        <taxon>Metazoa</taxon>
        <taxon>Ecdysozoa</taxon>
        <taxon>Arthropoda</taxon>
        <taxon>Hexapoda</taxon>
        <taxon>Insecta</taxon>
        <taxon>Pterygota</taxon>
        <taxon>Neoptera</taxon>
        <taxon>Endopterygota</taxon>
        <taxon>Hymenoptera</taxon>
        <taxon>Apocrita</taxon>
        <taxon>Aculeata</taxon>
        <taxon>Apoidea</taxon>
        <taxon>Anthophila</taxon>
        <taxon>Apidae</taxon>
        <taxon>Melipona</taxon>
    </lineage>
</organism>
<comment type="caution">
    <text evidence="2">The sequence shown here is derived from an EMBL/GenBank/DDBJ whole genome shotgun (WGS) entry which is preliminary data.</text>
</comment>
<sequence>MRIACEIPAFVDRLPYVRTYEANKKREKERVVEAGKKRRDKEKGQCTGRPRCVFVYATAAEEEEEEEEKGGEGGEGEAEV</sequence>
<feature type="region of interest" description="Disordered" evidence="1">
    <location>
        <begin position="60"/>
        <end position="80"/>
    </location>
</feature>
<dbReference type="AlphaFoldDB" id="A0AA40KVK8"/>
<evidence type="ECO:0000313" key="2">
    <source>
        <dbReference type="EMBL" id="KAK1134582.1"/>
    </source>
</evidence>
<accession>A0AA40KVK8</accession>
<protein>
    <submittedName>
        <fullName evidence="2">Uncharacterized protein</fullName>
    </submittedName>
</protein>
<dbReference type="Proteomes" id="UP001177670">
    <property type="component" value="Unassembled WGS sequence"/>
</dbReference>
<reference evidence="2" key="1">
    <citation type="submission" date="2021-10" db="EMBL/GenBank/DDBJ databases">
        <title>Melipona bicolor Genome sequencing and assembly.</title>
        <authorList>
            <person name="Araujo N.S."/>
            <person name="Arias M.C."/>
        </authorList>
    </citation>
    <scope>NUCLEOTIDE SEQUENCE</scope>
    <source>
        <strain evidence="2">USP_2M_L1-L4_2017</strain>
        <tissue evidence="2">Whole body</tissue>
    </source>
</reference>
<gene>
    <name evidence="2" type="ORF">K0M31_007364</name>
</gene>